<evidence type="ECO:0008006" key="5">
    <source>
        <dbReference type="Google" id="ProtNLM"/>
    </source>
</evidence>
<evidence type="ECO:0000313" key="4">
    <source>
        <dbReference type="Proteomes" id="UP000183185"/>
    </source>
</evidence>
<reference evidence="3 4" key="1">
    <citation type="submission" date="2016-06" db="EMBL/GenBank/DDBJ databases">
        <title>First insights into the genetic diversity and population structure of in the Bacillus cereus group bacteria from diverse marine environments.</title>
        <authorList>
            <person name="Liu Y."/>
            <person name="Lai Q."/>
            <person name="Shao Z."/>
        </authorList>
    </citation>
    <scope>NUCLEOTIDE SEQUENCE [LARGE SCALE GENOMIC DNA]</scope>
    <source>
        <strain evidence="3 4">TD42</strain>
    </source>
</reference>
<organism evidence="3 4">
    <name type="scientific">Bacillus proteolyticus</name>
    <dbReference type="NCBI Taxonomy" id="2026192"/>
    <lineage>
        <taxon>Bacteria</taxon>
        <taxon>Bacillati</taxon>
        <taxon>Bacillota</taxon>
        <taxon>Bacilli</taxon>
        <taxon>Bacillales</taxon>
        <taxon>Bacillaceae</taxon>
        <taxon>Bacillus</taxon>
        <taxon>Bacillus cereus group</taxon>
    </lineage>
</organism>
<dbReference type="RefSeq" id="WP_071745741.1">
    <property type="nucleotide sequence ID" value="NZ_MACH01000085.1"/>
</dbReference>
<dbReference type="SUPFAM" id="SSF56973">
    <property type="entry name" value="Aerolisin/ETX pore-forming domain"/>
    <property type="match status" value="1"/>
</dbReference>
<dbReference type="Pfam" id="PF03318">
    <property type="entry name" value="ETX_MTX2"/>
    <property type="match status" value="1"/>
</dbReference>
<feature type="region of interest" description="Disordered" evidence="1">
    <location>
        <begin position="303"/>
        <end position="335"/>
    </location>
</feature>
<comment type="caution">
    <text evidence="3">The sequence shown here is derived from an EMBL/GenBank/DDBJ whole genome shotgun (WGS) entry which is preliminary data.</text>
</comment>
<dbReference type="CDD" id="cd20223">
    <property type="entry name" value="PFM_epsilon-toxin-like"/>
    <property type="match status" value="1"/>
</dbReference>
<dbReference type="EMBL" id="MACH01000085">
    <property type="protein sequence ID" value="OJE45275.1"/>
    <property type="molecule type" value="Genomic_DNA"/>
</dbReference>
<proteinExistence type="predicted"/>
<dbReference type="Gene3D" id="2.170.15.10">
    <property type="entry name" value="Proaerolysin, chain A, domain 3"/>
    <property type="match status" value="1"/>
</dbReference>
<name>A0AA44KW09_9BACI</name>
<sequence>MLKNNKKTKQILSLAMIGAIGTSFAFASPSSASAAQINPIQNIAVGEEKPYIENWDEPFKKMFSMLQNGDARYKNFKNPQFVLNKVVKMSVEEDGSPITNAKTLFVGKTIFKNDSDHDQTFTTNEFSKTIEHSISSSTTHGFNLGVTAGASFGIPGIGEGSVEISTEYNFSNTNENTKTESYTYTASPQNIVVPAHSAVEVSVILNTVKINGNVDLTSTITGKVNYEDGSRMRNNNLQDLWYDAFRYSTSRTDALNVRPVYKYEDGLTDKVTLKGKGKYSAEYGTQFSVTVKPVEMKPRALAVTSSGTDASTNEDYTVTNEGHTYTVQPEVKKEN</sequence>
<dbReference type="AlphaFoldDB" id="A0AA44KW09"/>
<evidence type="ECO:0000256" key="2">
    <source>
        <dbReference type="SAM" id="SignalP"/>
    </source>
</evidence>
<dbReference type="Proteomes" id="UP000183185">
    <property type="component" value="Unassembled WGS sequence"/>
</dbReference>
<evidence type="ECO:0000313" key="3">
    <source>
        <dbReference type="EMBL" id="OJE45275.1"/>
    </source>
</evidence>
<protein>
    <recommendedName>
        <fullName evidence="5">Toxin ETX/toxin MTX2</fullName>
    </recommendedName>
</protein>
<dbReference type="InterPro" id="IPR004991">
    <property type="entry name" value="Aerolysin-like"/>
</dbReference>
<gene>
    <name evidence="3" type="ORF">BAQ49_06945</name>
</gene>
<dbReference type="PANTHER" id="PTHR39244:SF5">
    <property type="entry name" value="NATTERIN-3-LIKE"/>
    <property type="match status" value="1"/>
</dbReference>
<feature type="compositionally biased region" description="Polar residues" evidence="1">
    <location>
        <begin position="303"/>
        <end position="327"/>
    </location>
</feature>
<keyword evidence="2" id="KW-0732">Signal</keyword>
<evidence type="ECO:0000256" key="1">
    <source>
        <dbReference type="SAM" id="MobiDB-lite"/>
    </source>
</evidence>
<feature type="chain" id="PRO_5041294885" description="Toxin ETX/toxin MTX2" evidence="2">
    <location>
        <begin position="28"/>
        <end position="335"/>
    </location>
</feature>
<dbReference type="InterPro" id="IPR053237">
    <property type="entry name" value="Natterin_C"/>
</dbReference>
<accession>A0AA44KW09</accession>
<dbReference type="PANTHER" id="PTHR39244">
    <property type="entry name" value="NATTERIN-4"/>
    <property type="match status" value="1"/>
</dbReference>
<feature type="signal peptide" evidence="2">
    <location>
        <begin position="1"/>
        <end position="27"/>
    </location>
</feature>